<sequence>MDNNRMSVGTSGSLTNIGTLSPVVMFDWIRNEIQELQSDQLTLIFAQALERQADRVLQLMQDDVNVIMLKYVGNFTRNKNQKYQDMDDFVLIAHYLWKLLCKVLAWKVKRNQNTRPLDDAKKDEQLRINKDNPYNSAILKV</sequence>
<evidence type="ECO:0000313" key="1">
    <source>
        <dbReference type="EMBL" id="CAK5089377.1"/>
    </source>
</evidence>
<dbReference type="Proteomes" id="UP001497535">
    <property type="component" value="Unassembled WGS sequence"/>
</dbReference>
<evidence type="ECO:0000313" key="2">
    <source>
        <dbReference type="Proteomes" id="UP001497535"/>
    </source>
</evidence>
<dbReference type="EMBL" id="CAVMJV010000077">
    <property type="protein sequence ID" value="CAK5089377.1"/>
    <property type="molecule type" value="Genomic_DNA"/>
</dbReference>
<reference evidence="1" key="1">
    <citation type="submission" date="2023-11" db="EMBL/GenBank/DDBJ databases">
        <authorList>
            <person name="Poullet M."/>
        </authorList>
    </citation>
    <scope>NUCLEOTIDE SEQUENCE</scope>
    <source>
        <strain evidence="1">E1834</strain>
    </source>
</reference>
<name>A0ACB1AFR0_MELEN</name>
<accession>A0ACB1AFR0</accession>
<comment type="caution">
    <text evidence="1">The sequence shown here is derived from an EMBL/GenBank/DDBJ whole genome shotgun (WGS) entry which is preliminary data.</text>
</comment>
<keyword evidence="2" id="KW-1185">Reference proteome</keyword>
<gene>
    <name evidence="1" type="ORF">MENTE1834_LOCUS37089</name>
</gene>
<protein>
    <submittedName>
        <fullName evidence="1">Uncharacterized protein</fullName>
    </submittedName>
</protein>
<proteinExistence type="predicted"/>
<organism evidence="1 2">
    <name type="scientific">Meloidogyne enterolobii</name>
    <name type="common">Root-knot nematode worm</name>
    <name type="synonym">Meloidogyne mayaguensis</name>
    <dbReference type="NCBI Taxonomy" id="390850"/>
    <lineage>
        <taxon>Eukaryota</taxon>
        <taxon>Metazoa</taxon>
        <taxon>Ecdysozoa</taxon>
        <taxon>Nematoda</taxon>
        <taxon>Chromadorea</taxon>
        <taxon>Rhabditida</taxon>
        <taxon>Tylenchina</taxon>
        <taxon>Tylenchomorpha</taxon>
        <taxon>Tylenchoidea</taxon>
        <taxon>Meloidogynidae</taxon>
        <taxon>Meloidogyninae</taxon>
        <taxon>Meloidogyne</taxon>
    </lineage>
</organism>